<dbReference type="EMBL" id="LN730558">
    <property type="protein sequence ID" value="CEP13870.1"/>
    <property type="molecule type" value="Genomic_DNA"/>
</dbReference>
<dbReference type="AlphaFoldDB" id="A0A0B7NES1"/>
<name>A0A0B7NES1_9FUNG</name>
<gene>
    <name evidence="1" type="primary">PARPA_08005.1 scaffold 31073</name>
</gene>
<organism evidence="1 2">
    <name type="scientific">Parasitella parasitica</name>
    <dbReference type="NCBI Taxonomy" id="35722"/>
    <lineage>
        <taxon>Eukaryota</taxon>
        <taxon>Fungi</taxon>
        <taxon>Fungi incertae sedis</taxon>
        <taxon>Mucoromycota</taxon>
        <taxon>Mucoromycotina</taxon>
        <taxon>Mucoromycetes</taxon>
        <taxon>Mucorales</taxon>
        <taxon>Mucorineae</taxon>
        <taxon>Mucoraceae</taxon>
        <taxon>Parasitella</taxon>
    </lineage>
</organism>
<proteinExistence type="predicted"/>
<protein>
    <submittedName>
        <fullName evidence="1">Uncharacterized protein</fullName>
    </submittedName>
</protein>
<dbReference type="OrthoDB" id="2289843at2759"/>
<sequence length="386" mass="45228">MMEEGGPSQAPSTAFLYRNSRHSNWMPLRRLIPSTRELTGCVQQREQLLRFSQMFSTSSTMEASNVLPSTRLPQGRNWIKTPRTWKTVKLPKNLQNLQDGEDEVKDMAFSSDIVEKIQQRRYEEAMLKSANVQIPWRIQTEIRSWQRLQQRFKTRTYFRQELWSRFHPTDNRQPPSVKPLQTVRLTTPTVLHQEDVSNSFETTGRRSRPTLALARYQPRASDSVQFLGRARARNRFYRTASSCTRNPKNYRSLQTESQISSYSGRKEHNCVLSEQAEESIVRVEAPKAIFQDVGDLWGGGQLKVDVFASRENKRTKVFWSYLLDPEVAATDAFQQEWHRKGLYLHPPWQLIPRVTHKLQEDKVNMAVLVTPNWPSQYWWPMVKNLS</sequence>
<evidence type="ECO:0000313" key="2">
    <source>
        <dbReference type="Proteomes" id="UP000054107"/>
    </source>
</evidence>
<evidence type="ECO:0000313" key="1">
    <source>
        <dbReference type="EMBL" id="CEP13870.1"/>
    </source>
</evidence>
<accession>A0A0B7NES1</accession>
<reference evidence="1 2" key="1">
    <citation type="submission" date="2014-09" db="EMBL/GenBank/DDBJ databases">
        <authorList>
            <person name="Ellenberger Sabrina"/>
        </authorList>
    </citation>
    <scope>NUCLEOTIDE SEQUENCE [LARGE SCALE GENOMIC DNA]</scope>
    <source>
        <strain evidence="1 2">CBS 412.66</strain>
    </source>
</reference>
<dbReference type="Proteomes" id="UP000054107">
    <property type="component" value="Unassembled WGS sequence"/>
</dbReference>
<keyword evidence="2" id="KW-1185">Reference proteome</keyword>